<evidence type="ECO:0000313" key="5">
    <source>
        <dbReference type="EMBL" id="XIA23478.1"/>
    </source>
</evidence>
<dbReference type="InterPro" id="IPR008922">
    <property type="entry name" value="Di-copper_centre_dom_sf"/>
</dbReference>
<dbReference type="InterPro" id="IPR057190">
    <property type="entry name" value="DUF7868"/>
</dbReference>
<dbReference type="PROSITE" id="PS00497">
    <property type="entry name" value="TYROSINASE_1"/>
    <property type="match status" value="1"/>
</dbReference>
<dbReference type="PANTHER" id="PTHR11474:SF76">
    <property type="entry name" value="SHKT DOMAIN-CONTAINING PROTEIN"/>
    <property type="match status" value="1"/>
</dbReference>
<evidence type="ECO:0000259" key="4">
    <source>
        <dbReference type="PROSITE" id="PS00498"/>
    </source>
</evidence>
<name>A0AB74V372_9GAMM</name>
<feature type="domain" description="Tyrosinase copper-binding" evidence="3">
    <location>
        <begin position="187"/>
        <end position="204"/>
    </location>
</feature>
<protein>
    <submittedName>
        <fullName evidence="5">Tyrosinase family protein</fullName>
    </submittedName>
</protein>
<dbReference type="InterPro" id="IPR050316">
    <property type="entry name" value="Tyrosinase/Hemocyanin"/>
</dbReference>
<dbReference type="Pfam" id="PF00264">
    <property type="entry name" value="Tyrosinase"/>
    <property type="match status" value="1"/>
</dbReference>
<evidence type="ECO:0000259" key="3">
    <source>
        <dbReference type="PROSITE" id="PS00497"/>
    </source>
</evidence>
<proteinExistence type="predicted"/>
<sequence>MEQALCVLLSGVDGHEHIGTRGCGKGNARLQRELNAQLHRRGACHCRCRGHRQRPVVLAALMGTSSSLQRAPFEGIYPTSWEGTGMNYLDQPSDMNRRVFVKGLGLVSLGLVTSAMFGGCEQLIKDIQNRPVRRYLRTGSPEVQHALDVYREAVIKMRALPDSDPRSWNAQAALHGTVSGGFNLCQHGTVHFFSWHRAYLLYFERICQQLTGEKSFGLPYWNWNRYPAMHPAFTAAGSALDHPRSNTTVGSNAAFNDPTMTTILSDANFITFSSQLEGTPHNTAHVIIGMDMGTGGSPQDPIFWAHHCMVDYCWAKWNIELHNDNPSDPTWINTTWNHFVDGNGNPVSISAGVTPLLPLLSYCYESSRVGDFATPLDMLRLSAQQAKLIEARIRKGAPVRFDIRRRVPIAANVTLRLDRPVSRQARLMTADLAALLESDARRERVFLNVDYAQQPQANDFFVRVFINLPDANAQTPTSDIHYAGSYAFFGTQATSDDSGDHPSHHHKTDFIIDVTQTLKRLHRNGVVRTDQPLAVQIVAVPAEGKFRQPAMPLMLKNVGFLIAPVHVRASDG</sequence>
<evidence type="ECO:0000256" key="1">
    <source>
        <dbReference type="ARBA" id="ARBA00022723"/>
    </source>
</evidence>
<dbReference type="Gene3D" id="1.10.1280.10">
    <property type="entry name" value="Di-copper center containing domain from catechol oxidase"/>
    <property type="match status" value="2"/>
</dbReference>
<dbReference type="PANTHER" id="PTHR11474">
    <property type="entry name" value="TYROSINASE FAMILY MEMBER"/>
    <property type="match status" value="1"/>
</dbReference>
<dbReference type="PROSITE" id="PS00498">
    <property type="entry name" value="TYROSINASE_2"/>
    <property type="match status" value="1"/>
</dbReference>
<dbReference type="AlphaFoldDB" id="A0AB74V372"/>
<dbReference type="SUPFAM" id="SSF48056">
    <property type="entry name" value="Di-copper centre-containing domain"/>
    <property type="match status" value="1"/>
</dbReference>
<accession>A0AB74V372</accession>
<keyword evidence="2" id="KW-0186">Copper</keyword>
<dbReference type="EMBL" id="CP170722">
    <property type="protein sequence ID" value="XIA23478.1"/>
    <property type="molecule type" value="Genomic_DNA"/>
</dbReference>
<organism evidence="5">
    <name type="scientific">Rhodanobacter sp. FW102-FHT14D06</name>
    <dbReference type="NCBI Taxonomy" id="3351461"/>
    <lineage>
        <taxon>Bacteria</taxon>
        <taxon>Pseudomonadati</taxon>
        <taxon>Pseudomonadota</taxon>
        <taxon>Gammaproteobacteria</taxon>
        <taxon>Lysobacterales</taxon>
        <taxon>Rhodanobacteraceae</taxon>
        <taxon>Rhodanobacter</taxon>
    </lineage>
</organism>
<dbReference type="RefSeq" id="WP_395120563.1">
    <property type="nucleotide sequence ID" value="NZ_CP170722.1"/>
</dbReference>
<dbReference type="GO" id="GO:0016491">
    <property type="term" value="F:oxidoreductase activity"/>
    <property type="evidence" value="ECO:0007669"/>
    <property type="project" value="InterPro"/>
</dbReference>
<reference evidence="5" key="1">
    <citation type="submission" date="2024-10" db="EMBL/GenBank/DDBJ databases">
        <authorList>
            <person name="Lesea H.P."/>
            <person name="Kuehl J.V."/>
            <person name="Chandonia J.-M."/>
        </authorList>
    </citation>
    <scope>NUCLEOTIDE SEQUENCE</scope>
    <source>
        <strain evidence="5">FW102-FHT14D06</strain>
    </source>
</reference>
<keyword evidence="1" id="KW-0479">Metal-binding</keyword>
<dbReference type="InterPro" id="IPR002227">
    <property type="entry name" value="Tyrosinase_Cu-bd"/>
</dbReference>
<dbReference type="Pfam" id="PF25271">
    <property type="entry name" value="DUF7868"/>
    <property type="match status" value="1"/>
</dbReference>
<evidence type="ECO:0000256" key="2">
    <source>
        <dbReference type="ARBA" id="ARBA00023008"/>
    </source>
</evidence>
<feature type="domain" description="Tyrosinase copper-binding" evidence="4">
    <location>
        <begin position="300"/>
        <end position="311"/>
    </location>
</feature>
<gene>
    <name evidence="5" type="ORF">ACFCQI_06235</name>
</gene>
<dbReference type="GO" id="GO:0046872">
    <property type="term" value="F:metal ion binding"/>
    <property type="evidence" value="ECO:0007669"/>
    <property type="project" value="UniProtKB-KW"/>
</dbReference>